<keyword evidence="4" id="KW-1185">Reference proteome</keyword>
<evidence type="ECO:0000313" key="4">
    <source>
        <dbReference type="Proteomes" id="UP000242519"/>
    </source>
</evidence>
<proteinExistence type="predicted"/>
<reference evidence="3 4" key="1">
    <citation type="submission" date="2017-04" db="EMBL/GenBank/DDBJ databases">
        <title>Draft genome sequence of Marssonina coronaria NL1: causal agent of apple blotch.</title>
        <authorList>
            <person name="Cheng Q."/>
        </authorList>
    </citation>
    <scope>NUCLEOTIDE SEQUENCE [LARGE SCALE GENOMIC DNA]</scope>
    <source>
        <strain evidence="3 4">NL1</strain>
    </source>
</reference>
<dbReference type="InParanoid" id="A0A218YTH9"/>
<keyword evidence="2" id="KW-1133">Transmembrane helix</keyword>
<sequence>MSLTTTDNPATLSLQQTLSNYDLHLTGEDNVDPVEKSAPSSRPGREAGAQNPSSWPQNYYRVPNHRPIDRTLNWAERPTGSNPAEQLFIIVMFAGVSLNAGMAQLWGKTGGRVFKGVLSYAIGGEW</sequence>
<keyword evidence="2" id="KW-0812">Transmembrane</keyword>
<dbReference type="AlphaFoldDB" id="A0A218YTH9"/>
<dbReference type="EMBL" id="MZNU01000389">
    <property type="protein sequence ID" value="OWO98565.1"/>
    <property type="molecule type" value="Genomic_DNA"/>
</dbReference>
<keyword evidence="2" id="KW-0472">Membrane</keyword>
<feature type="region of interest" description="Disordered" evidence="1">
    <location>
        <begin position="23"/>
        <end position="60"/>
    </location>
</feature>
<gene>
    <name evidence="3" type="ORF">B2J93_2883</name>
</gene>
<name>A0A218YTH9_9HELO</name>
<evidence type="ECO:0000313" key="3">
    <source>
        <dbReference type="EMBL" id="OWO98565.1"/>
    </source>
</evidence>
<dbReference type="OrthoDB" id="5201563at2759"/>
<protein>
    <submittedName>
        <fullName evidence="3">Uncharacterized protein</fullName>
    </submittedName>
</protein>
<evidence type="ECO:0000256" key="1">
    <source>
        <dbReference type="SAM" id="MobiDB-lite"/>
    </source>
</evidence>
<comment type="caution">
    <text evidence="3">The sequence shown here is derived from an EMBL/GenBank/DDBJ whole genome shotgun (WGS) entry which is preliminary data.</text>
</comment>
<dbReference type="Proteomes" id="UP000242519">
    <property type="component" value="Unassembled WGS sequence"/>
</dbReference>
<organism evidence="3 4">
    <name type="scientific">Diplocarpon coronariae</name>
    <dbReference type="NCBI Taxonomy" id="2795749"/>
    <lineage>
        <taxon>Eukaryota</taxon>
        <taxon>Fungi</taxon>
        <taxon>Dikarya</taxon>
        <taxon>Ascomycota</taxon>
        <taxon>Pezizomycotina</taxon>
        <taxon>Leotiomycetes</taxon>
        <taxon>Helotiales</taxon>
        <taxon>Drepanopezizaceae</taxon>
        <taxon>Diplocarpon</taxon>
    </lineage>
</organism>
<feature type="transmembrane region" description="Helical" evidence="2">
    <location>
        <begin position="87"/>
        <end position="106"/>
    </location>
</feature>
<accession>A0A218YTH9</accession>
<evidence type="ECO:0000256" key="2">
    <source>
        <dbReference type="SAM" id="Phobius"/>
    </source>
</evidence>